<reference evidence="1 2" key="1">
    <citation type="submission" date="2021-06" db="EMBL/GenBank/DDBJ databases">
        <title>50 bacteria genomes isolated from Dapeng, Shenzhen, China.</title>
        <authorList>
            <person name="Zheng W."/>
            <person name="Yu S."/>
            <person name="Huang Y."/>
        </authorList>
    </citation>
    <scope>NUCLEOTIDE SEQUENCE [LARGE SCALE GENOMIC DNA]</scope>
    <source>
        <strain evidence="1 2">DP1N14-2</strain>
    </source>
</reference>
<evidence type="ECO:0008006" key="3">
    <source>
        <dbReference type="Google" id="ProtNLM"/>
    </source>
</evidence>
<name>A0ABS7NK45_9RHOB</name>
<evidence type="ECO:0000313" key="1">
    <source>
        <dbReference type="EMBL" id="MBY6140496.1"/>
    </source>
</evidence>
<dbReference type="Proteomes" id="UP000766629">
    <property type="component" value="Unassembled WGS sequence"/>
</dbReference>
<gene>
    <name evidence="1" type="ORF">KUV26_13710</name>
</gene>
<dbReference type="RefSeq" id="WP_222508758.1">
    <property type="nucleotide sequence ID" value="NZ_JAHVJA010000006.1"/>
</dbReference>
<protein>
    <recommendedName>
        <fullName evidence="3">Integrase</fullName>
    </recommendedName>
</protein>
<sequence>MSGNSKNKISKLKQVRTRLAIYQTGRSPFWFVRLWDPVAKKHVRKSTKETSRIEATEAAIEFADAYKKNVDPSLAAVKDRSFESYARKLDAFNKAKGGNERSYSDGHKILFREGDGLISYFGKYDVAKITSGEMRD</sequence>
<evidence type="ECO:0000313" key="2">
    <source>
        <dbReference type="Proteomes" id="UP000766629"/>
    </source>
</evidence>
<keyword evidence="2" id="KW-1185">Reference proteome</keyword>
<proteinExistence type="predicted"/>
<comment type="caution">
    <text evidence="1">The sequence shown here is derived from an EMBL/GenBank/DDBJ whole genome shotgun (WGS) entry which is preliminary data.</text>
</comment>
<dbReference type="EMBL" id="JAHVJA010000006">
    <property type="protein sequence ID" value="MBY6140496.1"/>
    <property type="molecule type" value="Genomic_DNA"/>
</dbReference>
<organism evidence="1 2">
    <name type="scientific">Leisingera daeponensis</name>
    <dbReference type="NCBI Taxonomy" id="405746"/>
    <lineage>
        <taxon>Bacteria</taxon>
        <taxon>Pseudomonadati</taxon>
        <taxon>Pseudomonadota</taxon>
        <taxon>Alphaproteobacteria</taxon>
        <taxon>Rhodobacterales</taxon>
        <taxon>Roseobacteraceae</taxon>
        <taxon>Leisingera</taxon>
    </lineage>
</organism>
<accession>A0ABS7NK45</accession>